<evidence type="ECO:0000313" key="4">
    <source>
        <dbReference type="Proteomes" id="UP000054032"/>
    </source>
</evidence>
<dbReference type="HOGENOM" id="CLU_010194_44_2_1"/>
<evidence type="ECO:0000313" key="3">
    <source>
        <dbReference type="EMBL" id="EUC46070.1"/>
    </source>
</evidence>
<dbReference type="InterPro" id="IPR036291">
    <property type="entry name" value="NAD(P)-bd_dom_sf"/>
</dbReference>
<name>W6Z7T3_COCMI</name>
<dbReference type="Proteomes" id="UP000054032">
    <property type="component" value="Unassembled WGS sequence"/>
</dbReference>
<evidence type="ECO:0000256" key="2">
    <source>
        <dbReference type="ARBA" id="ARBA00023002"/>
    </source>
</evidence>
<dbReference type="RefSeq" id="XP_007687428.1">
    <property type="nucleotide sequence ID" value="XM_007689238.1"/>
</dbReference>
<dbReference type="OrthoDB" id="542013at2759"/>
<proteinExistence type="inferred from homology"/>
<dbReference type="EMBL" id="KI963972">
    <property type="protein sequence ID" value="EUC46070.1"/>
    <property type="molecule type" value="Genomic_DNA"/>
</dbReference>
<dbReference type="Gene3D" id="3.40.50.720">
    <property type="entry name" value="NAD(P)-binding Rossmann-like Domain"/>
    <property type="match status" value="1"/>
</dbReference>
<dbReference type="KEGG" id="bor:COCMIDRAFT_93904"/>
<comment type="similarity">
    <text evidence="1">Belongs to the short-chain dehydrogenases/reductases (SDR) family.</text>
</comment>
<dbReference type="GeneID" id="19128351"/>
<dbReference type="PANTHER" id="PTHR24320">
    <property type="entry name" value="RETINOL DEHYDROGENASE"/>
    <property type="match status" value="1"/>
</dbReference>
<evidence type="ECO:0008006" key="5">
    <source>
        <dbReference type="Google" id="ProtNLM"/>
    </source>
</evidence>
<sequence length="370" mass="41075">MAPLLLYWDFYSSYLKCSLNLALARLYTPQNPPQRDLTGQTAIVTGANSGIGLCIAVRLARQGATVYLACRNQAKGDEAVAHIKSQLGSSSGKTANIFCWTLDVSDMSSVRAFCSRWRTQATPIDILIHNAGIPDVPSSQRRYTETGLDVIYVTNLLGSFLMTSLLEPLLSPTSRTVFTSSVSSYLATDTVLLARPPRPDHSKRSVLVRTWHRVRAALGLRDSAALVYGQTKAHQILLASLLQNHLDASYPDNRRTVHAFSPGFTQSPIFTKFDMTWRTLLYDPAFSFLYYSETVVATETDEGAKTGAWLAACGGESGVEGGKYWEGMKSEVSVIEYWRGRLGEDKFKEVARGIWKVWEEDAGCEWDIKF</sequence>
<protein>
    <recommendedName>
        <fullName evidence="5">NAD(P)-binding protein</fullName>
    </recommendedName>
</protein>
<organism evidence="3 4">
    <name type="scientific">Bipolaris oryzae ATCC 44560</name>
    <dbReference type="NCBI Taxonomy" id="930090"/>
    <lineage>
        <taxon>Eukaryota</taxon>
        <taxon>Fungi</taxon>
        <taxon>Dikarya</taxon>
        <taxon>Ascomycota</taxon>
        <taxon>Pezizomycotina</taxon>
        <taxon>Dothideomycetes</taxon>
        <taxon>Pleosporomycetidae</taxon>
        <taxon>Pleosporales</taxon>
        <taxon>Pleosporineae</taxon>
        <taxon>Pleosporaceae</taxon>
        <taxon>Bipolaris</taxon>
    </lineage>
</organism>
<keyword evidence="4" id="KW-1185">Reference proteome</keyword>
<keyword evidence="2" id="KW-0560">Oxidoreductase</keyword>
<accession>W6Z7T3</accession>
<dbReference type="PRINTS" id="PR00081">
    <property type="entry name" value="GDHRDH"/>
</dbReference>
<dbReference type="InterPro" id="IPR002347">
    <property type="entry name" value="SDR_fam"/>
</dbReference>
<dbReference type="SUPFAM" id="SSF51735">
    <property type="entry name" value="NAD(P)-binding Rossmann-fold domains"/>
    <property type="match status" value="1"/>
</dbReference>
<dbReference type="PANTHER" id="PTHR24320:SF152">
    <property type="entry name" value="SHORT-CHAIN DEHYDROGENASE_REDUCTASE FAMILY PROTEIN"/>
    <property type="match status" value="1"/>
</dbReference>
<evidence type="ECO:0000256" key="1">
    <source>
        <dbReference type="ARBA" id="ARBA00006484"/>
    </source>
</evidence>
<gene>
    <name evidence="3" type="ORF">COCMIDRAFT_93904</name>
</gene>
<reference evidence="3 4" key="1">
    <citation type="journal article" date="2013" name="PLoS Genet.">
        <title>Comparative genome structure, secondary metabolite, and effector coding capacity across Cochliobolus pathogens.</title>
        <authorList>
            <person name="Condon B.J."/>
            <person name="Leng Y."/>
            <person name="Wu D."/>
            <person name="Bushley K.E."/>
            <person name="Ohm R.A."/>
            <person name="Otillar R."/>
            <person name="Martin J."/>
            <person name="Schackwitz W."/>
            <person name="Grimwood J."/>
            <person name="MohdZainudin N."/>
            <person name="Xue C."/>
            <person name="Wang R."/>
            <person name="Manning V.A."/>
            <person name="Dhillon B."/>
            <person name="Tu Z.J."/>
            <person name="Steffenson B.J."/>
            <person name="Salamov A."/>
            <person name="Sun H."/>
            <person name="Lowry S."/>
            <person name="LaButti K."/>
            <person name="Han J."/>
            <person name="Copeland A."/>
            <person name="Lindquist E."/>
            <person name="Barry K."/>
            <person name="Schmutz J."/>
            <person name="Baker S.E."/>
            <person name="Ciuffetti L.M."/>
            <person name="Grigoriev I.V."/>
            <person name="Zhong S."/>
            <person name="Turgeon B.G."/>
        </authorList>
    </citation>
    <scope>NUCLEOTIDE SEQUENCE [LARGE SCALE GENOMIC DNA]</scope>
    <source>
        <strain evidence="3 4">ATCC 44560</strain>
    </source>
</reference>
<dbReference type="GO" id="GO:0016491">
    <property type="term" value="F:oxidoreductase activity"/>
    <property type="evidence" value="ECO:0007669"/>
    <property type="project" value="UniProtKB-KW"/>
</dbReference>
<dbReference type="Pfam" id="PF00106">
    <property type="entry name" value="adh_short"/>
    <property type="match status" value="1"/>
</dbReference>
<dbReference type="eggNOG" id="KOG1208">
    <property type="taxonomic scope" value="Eukaryota"/>
</dbReference>
<dbReference type="AlphaFoldDB" id="W6Z7T3"/>